<accession>A0AAN6IES6</accession>
<organism evidence="2 3">
    <name type="scientific">Exophiala viscosa</name>
    <dbReference type="NCBI Taxonomy" id="2486360"/>
    <lineage>
        <taxon>Eukaryota</taxon>
        <taxon>Fungi</taxon>
        <taxon>Dikarya</taxon>
        <taxon>Ascomycota</taxon>
        <taxon>Pezizomycotina</taxon>
        <taxon>Eurotiomycetes</taxon>
        <taxon>Chaetothyriomycetidae</taxon>
        <taxon>Chaetothyriales</taxon>
        <taxon>Herpotrichiellaceae</taxon>
        <taxon>Exophiala</taxon>
    </lineage>
</organism>
<dbReference type="EMBL" id="MU404353">
    <property type="protein sequence ID" value="KAI1614425.1"/>
    <property type="molecule type" value="Genomic_DNA"/>
</dbReference>
<name>A0AAN6IES6_9EURO</name>
<dbReference type="AlphaFoldDB" id="A0AAN6IES6"/>
<evidence type="ECO:0000313" key="2">
    <source>
        <dbReference type="EMBL" id="KAI1614425.1"/>
    </source>
</evidence>
<evidence type="ECO:0000256" key="1">
    <source>
        <dbReference type="SAM" id="MobiDB-lite"/>
    </source>
</evidence>
<feature type="region of interest" description="Disordered" evidence="1">
    <location>
        <begin position="269"/>
        <end position="297"/>
    </location>
</feature>
<evidence type="ECO:0000313" key="3">
    <source>
        <dbReference type="Proteomes" id="UP001203852"/>
    </source>
</evidence>
<comment type="caution">
    <text evidence="2">The sequence shown here is derived from an EMBL/GenBank/DDBJ whole genome shotgun (WGS) entry which is preliminary data.</text>
</comment>
<dbReference type="Proteomes" id="UP001203852">
    <property type="component" value="Unassembled WGS sequence"/>
</dbReference>
<sequence length="322" mass="36228">MRKPLQEDFVPLDLQYSRKPSANVLPNGICAITAAQHQSLLALYSRIQDIDLSKRAARMSEARVSPRSMEPHHLLVSTLEKECQLLYERQTFQVKCQTAISQVFFALRNIRDSLIKILDTATYGKGYVPGTASTEWRWDKLQDPAASVSDTLSRILEAKGHDCKVLQQWLRVHGFEPTSIFMGIVVERLLLPVGKAHQLLFCDEKRFQPSSQDEGSLNEENILAPSKVRATLYNGRVRLRTLDPDDAIPSSKLDRSTDGAELEKCEIKTETQQRREMTDRLEEVRQSTSTKDGLSNFDADIGQLQGLLYGSNSATKTSCGTQ</sequence>
<proteinExistence type="predicted"/>
<reference evidence="2" key="1">
    <citation type="journal article" date="2022" name="bioRxiv">
        <title>Deciphering the potential niche of two novel black yeast fungi from a biological soil crust based on their genomes, phenotypes, and melanin regulation.</title>
        <authorList>
            <consortium name="DOE Joint Genome Institute"/>
            <person name="Carr E.C."/>
            <person name="Barton Q."/>
            <person name="Grambo S."/>
            <person name="Sullivan M."/>
            <person name="Renfro C.M."/>
            <person name="Kuo A."/>
            <person name="Pangilinan J."/>
            <person name="Lipzen A."/>
            <person name="Keymanesh K."/>
            <person name="Savage E."/>
            <person name="Barry K."/>
            <person name="Grigoriev I.V."/>
            <person name="Riekhof W.R."/>
            <person name="Harris S.S."/>
        </authorList>
    </citation>
    <scope>NUCLEOTIDE SEQUENCE</scope>
    <source>
        <strain evidence="2">JF 03-4F</strain>
    </source>
</reference>
<feature type="compositionally biased region" description="Basic and acidic residues" evidence="1">
    <location>
        <begin position="269"/>
        <end position="285"/>
    </location>
</feature>
<gene>
    <name evidence="2" type="ORF">EDD36DRAFT_474324</name>
</gene>
<keyword evidence="3" id="KW-1185">Reference proteome</keyword>
<protein>
    <submittedName>
        <fullName evidence="2">Uncharacterized protein</fullName>
    </submittedName>
</protein>